<evidence type="ECO:0000256" key="2">
    <source>
        <dbReference type="SAM" id="Phobius"/>
    </source>
</evidence>
<feature type="transmembrane region" description="Helical" evidence="2">
    <location>
        <begin position="957"/>
        <end position="975"/>
    </location>
</feature>
<feature type="compositionally biased region" description="Basic and acidic residues" evidence="1">
    <location>
        <begin position="1101"/>
        <end position="1124"/>
    </location>
</feature>
<dbReference type="Gene3D" id="3.30.2090.10">
    <property type="entry name" value="Multidrug efflux transporter AcrB TolC docking domain, DN and DC subdomains"/>
    <property type="match status" value="2"/>
</dbReference>
<evidence type="ECO:0000313" key="4">
    <source>
        <dbReference type="Proteomes" id="UP000321051"/>
    </source>
</evidence>
<dbReference type="PANTHER" id="PTHR32063">
    <property type="match status" value="1"/>
</dbReference>
<dbReference type="InterPro" id="IPR001036">
    <property type="entry name" value="Acrflvin-R"/>
</dbReference>
<evidence type="ECO:0000313" key="3">
    <source>
        <dbReference type="EMBL" id="GEK57525.1"/>
    </source>
</evidence>
<feature type="transmembrane region" description="Helical" evidence="2">
    <location>
        <begin position="332"/>
        <end position="351"/>
    </location>
</feature>
<dbReference type="Gene3D" id="3.30.70.1440">
    <property type="entry name" value="Multidrug efflux transporter AcrB pore domain"/>
    <property type="match status" value="1"/>
</dbReference>
<dbReference type="RefSeq" id="WP_094907515.1">
    <property type="nucleotide sequence ID" value="NZ_BJUN01000002.1"/>
</dbReference>
<feature type="transmembrane region" description="Helical" evidence="2">
    <location>
        <begin position="460"/>
        <end position="484"/>
    </location>
</feature>
<feature type="transmembrane region" description="Helical" evidence="2">
    <location>
        <begin position="12"/>
        <end position="34"/>
    </location>
</feature>
<gene>
    <name evidence="3" type="ORF">MHA01_04300</name>
</gene>
<evidence type="ECO:0000256" key="1">
    <source>
        <dbReference type="SAM" id="MobiDB-lite"/>
    </source>
</evidence>
<dbReference type="SUPFAM" id="SSF82866">
    <property type="entry name" value="Multidrug efflux transporter AcrB transmembrane domain"/>
    <property type="match status" value="2"/>
</dbReference>
<keyword evidence="4" id="KW-1185">Reference proteome</keyword>
<feature type="transmembrane region" description="Helical" evidence="2">
    <location>
        <begin position="987"/>
        <end position="1011"/>
    </location>
</feature>
<organism evidence="3 4">
    <name type="scientific">Marinococcus halophilus</name>
    <dbReference type="NCBI Taxonomy" id="1371"/>
    <lineage>
        <taxon>Bacteria</taxon>
        <taxon>Bacillati</taxon>
        <taxon>Bacillota</taxon>
        <taxon>Bacilli</taxon>
        <taxon>Bacillales</taxon>
        <taxon>Bacillaceae</taxon>
        <taxon>Marinococcus</taxon>
    </lineage>
</organism>
<dbReference type="Gene3D" id="3.30.70.1320">
    <property type="entry name" value="Multidrug efflux transporter AcrB pore domain like"/>
    <property type="match status" value="1"/>
</dbReference>
<dbReference type="OrthoDB" id="9757876at2"/>
<sequence length="1124" mass="122187">MKITRTSIRRPKLTIVGMILFIMMGFVSLTNLPLQLFPEIEPPVAAVATNYEGAGPEEIESSVTEPMEEQLSTIEGLDRMTSQSEEGTSLVLLELSWSTSVEEVEQDINNAMNNANLPDDAGDPSFIEFDPDAQGMIQMAAYSEGSGLAETQSQVEDMVTELERTEGVASVDTSGGLSEEFEISLDQGSLEDNNVTQSDVASALQANNITQPGGTITSGDRTLTTRTVNELGGVEDLEEVAVGQNESGDTVTVSDVGEVERTTEEQTAYTEVNQEDGIQMTVLKESDANTAQVSSDFNETLDDLLEEDQYSDLETTIIYDEGEYVQQSINSVALALIAGGVFAMVVLFFFLRNLTTPLIIGIAIPFSVIVTFAFLYFTDVSLNLMTMGGLALGIGMLVDNAIVVIENIYRHLSMKKLPKRAALDGTKEVAGAITASTLTTVAVFLPIVFISGIVGEIFQAFALSVAFSLLASLLVAVTVVPMIASRVLKPLPEDREQKREKSRPMRFLDRSIRWVLGHRAVALILTILLLIGGAGGIAQTGVNFIPTTDQGFFTIDVEKENGTNLETTGETVDEIESVLENQDEIASYMAVVGSGGSGVAAGGGGSSGSNEASITVTMEDLEDRDISTEEMIEEIESDVENTDEQADISLSSSAAIGGGEANSVEFTLSNENEERLAEDVEAVQSELESENTIRNVETSDEETAPEIQVQINEDEAQDNGLTPAEIAQTVNSTTSGEVATTIQTDNEGPLNVNVQYAEDSLENQEDLENLQLSTPQGDYISLSDVATIEEGQGPAVINRLDQERSTEFTVTYGTGTSLNETSTLIEDTIDDVDTGAATSLNFSGEQELLNDSIQSLVFAFLLAVVFIYLVMAGQFESFKYPFVVMFSVPLVVIGVMLGLFATQTPLSITVFIGLIVLAGIVVNNAIVLVDYTNQLVERGMPVREAVIESVKKRSRPILMTAFTTILGVLPLALGFGEGSEIQQPMGIAVIGGLISSTFLTLFIIPTIYTLFTKETRSMNKKFAMPDGGYMYGWEVEERRKEREKREQEERDAEKQHAEEEPPKDENTEDSREPEKVEDKKREDLSRDEILHLLERIVGNSDKQERSRSSNDQDHNKNTSDDEKN</sequence>
<feature type="region of interest" description="Disordered" evidence="1">
    <location>
        <begin position="1042"/>
        <end position="1124"/>
    </location>
</feature>
<protein>
    <submittedName>
        <fullName evidence="3">Multidrug ABC transporter</fullName>
    </submittedName>
</protein>
<feature type="transmembrane region" description="Helical" evidence="2">
    <location>
        <begin position="908"/>
        <end position="931"/>
    </location>
</feature>
<keyword evidence="2" id="KW-1133">Transmembrane helix</keyword>
<name>A0A510Y2H7_MARHA</name>
<feature type="transmembrane region" description="Helical" evidence="2">
    <location>
        <begin position="520"/>
        <end position="538"/>
    </location>
</feature>
<dbReference type="InterPro" id="IPR027463">
    <property type="entry name" value="AcrB_DN_DC_subdom"/>
</dbReference>
<feature type="compositionally biased region" description="Basic and acidic residues" evidence="1">
    <location>
        <begin position="1042"/>
        <end position="1094"/>
    </location>
</feature>
<dbReference type="Gene3D" id="1.20.1640.10">
    <property type="entry name" value="Multidrug efflux transporter AcrB transmembrane domain"/>
    <property type="match status" value="2"/>
</dbReference>
<feature type="transmembrane region" description="Helical" evidence="2">
    <location>
        <begin position="882"/>
        <end position="902"/>
    </location>
</feature>
<reference evidence="3 4" key="1">
    <citation type="submission" date="2019-07" db="EMBL/GenBank/DDBJ databases">
        <title>Whole genome shotgun sequence of Marinococcus halophilus NBRC 102359.</title>
        <authorList>
            <person name="Hosoyama A."/>
            <person name="Uohara A."/>
            <person name="Ohji S."/>
            <person name="Ichikawa N."/>
        </authorList>
    </citation>
    <scope>NUCLEOTIDE SEQUENCE [LARGE SCALE GENOMIC DNA]</scope>
    <source>
        <strain evidence="3 4">NBRC 102359</strain>
    </source>
</reference>
<dbReference type="GO" id="GO:0005886">
    <property type="term" value="C:plasma membrane"/>
    <property type="evidence" value="ECO:0007669"/>
    <property type="project" value="TreeGrafter"/>
</dbReference>
<dbReference type="Proteomes" id="UP000321051">
    <property type="component" value="Unassembled WGS sequence"/>
</dbReference>
<feature type="transmembrane region" description="Helical" evidence="2">
    <location>
        <begin position="429"/>
        <end position="454"/>
    </location>
</feature>
<feature type="transmembrane region" description="Helical" evidence="2">
    <location>
        <begin position="358"/>
        <end position="377"/>
    </location>
</feature>
<dbReference type="Gene3D" id="3.30.70.1430">
    <property type="entry name" value="Multidrug efflux transporter AcrB pore domain"/>
    <property type="match status" value="2"/>
</dbReference>
<feature type="transmembrane region" description="Helical" evidence="2">
    <location>
        <begin position="389"/>
        <end position="409"/>
    </location>
</feature>
<dbReference type="Pfam" id="PF00873">
    <property type="entry name" value="ACR_tran"/>
    <property type="match status" value="1"/>
</dbReference>
<dbReference type="GO" id="GO:0042910">
    <property type="term" value="F:xenobiotic transmembrane transporter activity"/>
    <property type="evidence" value="ECO:0007669"/>
    <property type="project" value="TreeGrafter"/>
</dbReference>
<dbReference type="AlphaFoldDB" id="A0A510Y2H7"/>
<feature type="transmembrane region" description="Helical" evidence="2">
    <location>
        <begin position="852"/>
        <end position="870"/>
    </location>
</feature>
<dbReference type="SUPFAM" id="SSF82693">
    <property type="entry name" value="Multidrug efflux transporter AcrB pore domain, PN1, PN2, PC1 and PC2 subdomains"/>
    <property type="match status" value="3"/>
</dbReference>
<proteinExistence type="predicted"/>
<dbReference type="STRING" id="1371.GCA_900166605_00659"/>
<dbReference type="EMBL" id="BJUN01000002">
    <property type="protein sequence ID" value="GEK57525.1"/>
    <property type="molecule type" value="Genomic_DNA"/>
</dbReference>
<accession>A0A510Y2H7</accession>
<keyword evidence="2" id="KW-0812">Transmembrane</keyword>
<dbReference type="PANTHER" id="PTHR32063:SF0">
    <property type="entry name" value="SWARMING MOTILITY PROTEIN SWRC"/>
    <property type="match status" value="1"/>
</dbReference>
<dbReference type="SUPFAM" id="SSF82714">
    <property type="entry name" value="Multidrug efflux transporter AcrB TolC docking domain, DN and DC subdomains"/>
    <property type="match status" value="2"/>
</dbReference>
<comment type="caution">
    <text evidence="3">The sequence shown here is derived from an EMBL/GenBank/DDBJ whole genome shotgun (WGS) entry which is preliminary data.</text>
</comment>
<dbReference type="PRINTS" id="PR00702">
    <property type="entry name" value="ACRIFLAVINRP"/>
</dbReference>
<keyword evidence="2" id="KW-0472">Membrane</keyword>